<evidence type="ECO:0000256" key="5">
    <source>
        <dbReference type="ARBA" id="ARBA00022741"/>
    </source>
</evidence>
<protein>
    <recommendedName>
        <fullName evidence="15">UvrABC system protein A</fullName>
    </recommendedName>
    <alternativeName>
        <fullName evidence="16">Excinuclease ABC subunit A</fullName>
    </alternativeName>
</protein>
<keyword evidence="8" id="KW-0863">Zinc-finger</keyword>
<keyword evidence="9" id="KW-0862">Zinc</keyword>
<evidence type="ECO:0000256" key="6">
    <source>
        <dbReference type="ARBA" id="ARBA00022763"/>
    </source>
</evidence>
<keyword evidence="7" id="KW-0228">DNA excision</keyword>
<name>A0ABS9UBC1_9BACL</name>
<dbReference type="InterPro" id="IPR003439">
    <property type="entry name" value="ABC_transporter-like_ATP-bd"/>
</dbReference>
<dbReference type="Proteomes" id="UP001316087">
    <property type="component" value="Unassembled WGS sequence"/>
</dbReference>
<organism evidence="18 19">
    <name type="scientific">Solibacillus palustris</name>
    <dbReference type="NCBI Taxonomy" id="2908203"/>
    <lineage>
        <taxon>Bacteria</taxon>
        <taxon>Bacillati</taxon>
        <taxon>Bacillota</taxon>
        <taxon>Bacilli</taxon>
        <taxon>Bacillales</taxon>
        <taxon>Caryophanaceae</taxon>
        <taxon>Solibacillus</taxon>
    </lineage>
</organism>
<accession>A0ABS9UBC1</accession>
<evidence type="ECO:0000256" key="14">
    <source>
        <dbReference type="ARBA" id="ARBA00038000"/>
    </source>
</evidence>
<evidence type="ECO:0000259" key="17">
    <source>
        <dbReference type="PROSITE" id="PS50893"/>
    </source>
</evidence>
<dbReference type="Gene3D" id="1.10.8.280">
    <property type="entry name" value="ABC transporter ATPase domain-like"/>
    <property type="match status" value="1"/>
</dbReference>
<keyword evidence="10" id="KW-0067">ATP-binding</keyword>
<dbReference type="EMBL" id="JAKZFC010000001">
    <property type="protein sequence ID" value="MCH7321474.1"/>
    <property type="molecule type" value="Genomic_DNA"/>
</dbReference>
<evidence type="ECO:0000313" key="18">
    <source>
        <dbReference type="EMBL" id="MCH7321474.1"/>
    </source>
</evidence>
<dbReference type="PANTHER" id="PTHR43152:SF3">
    <property type="entry name" value="UVRABC SYSTEM PROTEIN A"/>
    <property type="match status" value="1"/>
</dbReference>
<evidence type="ECO:0000256" key="7">
    <source>
        <dbReference type="ARBA" id="ARBA00022769"/>
    </source>
</evidence>
<proteinExistence type="inferred from homology"/>
<dbReference type="SUPFAM" id="SSF52540">
    <property type="entry name" value="P-loop containing nucleoside triphosphate hydrolases"/>
    <property type="match status" value="2"/>
</dbReference>
<evidence type="ECO:0000256" key="11">
    <source>
        <dbReference type="ARBA" id="ARBA00022881"/>
    </source>
</evidence>
<feature type="domain" description="ABC transporter" evidence="17">
    <location>
        <begin position="218"/>
        <end position="481"/>
    </location>
</feature>
<keyword evidence="13" id="KW-0234">DNA repair</keyword>
<keyword evidence="6" id="KW-0227">DNA damage</keyword>
<comment type="subcellular location">
    <subcellularLocation>
        <location evidence="1">Cytoplasm</location>
    </subcellularLocation>
</comment>
<keyword evidence="12" id="KW-0238">DNA-binding</keyword>
<evidence type="ECO:0000256" key="13">
    <source>
        <dbReference type="ARBA" id="ARBA00023204"/>
    </source>
</evidence>
<dbReference type="InterPro" id="IPR041552">
    <property type="entry name" value="UvrA_DNA-bd"/>
</dbReference>
<sequence>MNQIIIENAYEGNLKNISVTIPRNQLVCVTGVSGSGKSTLVLDTLYQECQRQYMEAIGYQGIQKPDVEAVRNISPAIQINQHLTNKNPRSTVGTLTNIYTDLRMVYEKISERPCSDCGKVFAQHEGKEATEIAHGEYKTFVQCTHCDSKQLKLTRAHFSYNKSDGACPTCSGLGVEVAIDWDKVLDESKPIEDGAVHFLDKGYRDYIINILKNGFAFYELADVQNVPLNQWSEQHRALLIKGAEAANIDAEKGVPKNVTKGRFEGIEPLLWRRFADKNGDSEVEQYFKKSTCSACDGERLREESRQAIVNNKRLPELSNYSLEHLAAWIDALNAKLSDSERAYVGHFILDMTTKLARLLKVGVGYLTLDRQTITLSGGEQQKIKLSATLDSELTGVIYLLDEPTSGLHPKDTLGMIDILKRMRDLGNTVIVIEHDTDVMKAADVILDIGPSAGIFGGELIGQGTLAQLLDTETSVTGNYLKKPVELNTKPRQANGYITLANVSENNLQNVTVQFPKQCFTTVVGASGSGKSTLIFDVLANETFDDFDQVITVQQASISRMRRSNIATYTDAFTVLRNLYAKEPSAKEKGFTNKHFSFNTAGGRCDHCEGLGVVPSNMMFFDNVELVCPVCNGKRFKDEILDVTLHGYSISEMLDMSITEAAEVLQADKKLSKIFSLLIEVGLGYITLGQSLTTLSGGEGQRLKLAKELLSVKGQQNLFLIDEPSTGLHPVDIENFIILLNKMVEEGHTVIVVEHNEQIIRESDYLIELGPEGGDKGGTVIATGTPEEIKGNKQSIMREFL</sequence>
<keyword evidence="3" id="KW-0479">Metal-binding</keyword>
<gene>
    <name evidence="18" type="ORF">LZ480_06160</name>
</gene>
<dbReference type="InterPro" id="IPR017871">
    <property type="entry name" value="ABC_transporter-like_CS"/>
</dbReference>
<dbReference type="Pfam" id="PF00005">
    <property type="entry name" value="ABC_tran"/>
    <property type="match status" value="1"/>
</dbReference>
<dbReference type="Gene3D" id="3.40.50.300">
    <property type="entry name" value="P-loop containing nucleotide triphosphate hydrolases"/>
    <property type="match status" value="2"/>
</dbReference>
<evidence type="ECO:0000256" key="4">
    <source>
        <dbReference type="ARBA" id="ARBA00022737"/>
    </source>
</evidence>
<keyword evidence="19" id="KW-1185">Reference proteome</keyword>
<keyword evidence="2" id="KW-0963">Cytoplasm</keyword>
<keyword evidence="5" id="KW-0547">Nucleotide-binding</keyword>
<feature type="domain" description="ABC transporter" evidence="17">
    <location>
        <begin position="490"/>
        <end position="795"/>
    </location>
</feature>
<dbReference type="PANTHER" id="PTHR43152">
    <property type="entry name" value="UVRABC SYSTEM PROTEIN A"/>
    <property type="match status" value="1"/>
</dbReference>
<evidence type="ECO:0000256" key="15">
    <source>
        <dbReference type="ARBA" id="ARBA00039316"/>
    </source>
</evidence>
<keyword evidence="4" id="KW-0677">Repeat</keyword>
<evidence type="ECO:0000256" key="1">
    <source>
        <dbReference type="ARBA" id="ARBA00004496"/>
    </source>
</evidence>
<keyword evidence="11" id="KW-0267">Excision nuclease</keyword>
<evidence type="ECO:0000256" key="8">
    <source>
        <dbReference type="ARBA" id="ARBA00022771"/>
    </source>
</evidence>
<evidence type="ECO:0000313" key="19">
    <source>
        <dbReference type="Proteomes" id="UP001316087"/>
    </source>
</evidence>
<comment type="caution">
    <text evidence="18">The sequence shown here is derived from an EMBL/GenBank/DDBJ whole genome shotgun (WGS) entry which is preliminary data.</text>
</comment>
<evidence type="ECO:0000256" key="2">
    <source>
        <dbReference type="ARBA" id="ARBA00022490"/>
    </source>
</evidence>
<evidence type="ECO:0000256" key="16">
    <source>
        <dbReference type="ARBA" id="ARBA00042156"/>
    </source>
</evidence>
<comment type="similarity">
    <text evidence="14">Belongs to the ABC transporter superfamily. UvrA family.</text>
</comment>
<dbReference type="Gene3D" id="1.20.1580.10">
    <property type="entry name" value="ABC transporter ATPase like domain"/>
    <property type="match status" value="2"/>
</dbReference>
<dbReference type="PROSITE" id="PS50893">
    <property type="entry name" value="ABC_TRANSPORTER_2"/>
    <property type="match status" value="2"/>
</dbReference>
<evidence type="ECO:0000256" key="10">
    <source>
        <dbReference type="ARBA" id="ARBA00022840"/>
    </source>
</evidence>
<dbReference type="InterPro" id="IPR027417">
    <property type="entry name" value="P-loop_NTPase"/>
</dbReference>
<dbReference type="RefSeq" id="WP_241368501.1">
    <property type="nucleotide sequence ID" value="NZ_JAKZFC010000001.1"/>
</dbReference>
<reference evidence="18 19" key="1">
    <citation type="submission" date="2022-03" db="EMBL/GenBank/DDBJ databases">
        <authorList>
            <person name="Jo J.-H."/>
            <person name="Im W.-T."/>
        </authorList>
    </citation>
    <scope>NUCLEOTIDE SEQUENCE [LARGE SCALE GENOMIC DNA]</scope>
    <source>
        <strain evidence="18 19">MA9</strain>
    </source>
</reference>
<evidence type="ECO:0000256" key="12">
    <source>
        <dbReference type="ARBA" id="ARBA00023125"/>
    </source>
</evidence>
<dbReference type="Pfam" id="PF17755">
    <property type="entry name" value="UvrA_DNA-bind"/>
    <property type="match status" value="1"/>
</dbReference>
<evidence type="ECO:0000256" key="3">
    <source>
        <dbReference type="ARBA" id="ARBA00022723"/>
    </source>
</evidence>
<dbReference type="PROSITE" id="PS00211">
    <property type="entry name" value="ABC_TRANSPORTER_1"/>
    <property type="match status" value="1"/>
</dbReference>
<evidence type="ECO:0000256" key="9">
    <source>
        <dbReference type="ARBA" id="ARBA00022833"/>
    </source>
</evidence>